<dbReference type="AlphaFoldDB" id="A0AAD9HF16"/>
<accession>A0AAD9HF16</accession>
<reference evidence="1" key="1">
    <citation type="submission" date="2021-06" db="EMBL/GenBank/DDBJ databases">
        <title>Comparative genomics, transcriptomics and evolutionary studies reveal genomic signatures of adaptation to plant cell wall in hemibiotrophic fungi.</title>
        <authorList>
            <consortium name="DOE Joint Genome Institute"/>
            <person name="Baroncelli R."/>
            <person name="Diaz J.F."/>
            <person name="Benocci T."/>
            <person name="Peng M."/>
            <person name="Battaglia E."/>
            <person name="Haridas S."/>
            <person name="Andreopoulos W."/>
            <person name="Labutti K."/>
            <person name="Pangilinan J."/>
            <person name="Floch G.L."/>
            <person name="Makela M.R."/>
            <person name="Henrissat B."/>
            <person name="Grigoriev I.V."/>
            <person name="Crouch J.A."/>
            <person name="De Vries R.P."/>
            <person name="Sukno S.A."/>
            <person name="Thon M.R."/>
        </authorList>
    </citation>
    <scope>NUCLEOTIDE SEQUENCE</scope>
    <source>
        <strain evidence="1">MAFF235873</strain>
    </source>
</reference>
<comment type="caution">
    <text evidence="1">The sequence shown here is derived from an EMBL/GenBank/DDBJ whole genome shotgun (WGS) entry which is preliminary data.</text>
</comment>
<keyword evidence="2" id="KW-1185">Reference proteome</keyword>
<protein>
    <submittedName>
        <fullName evidence="1">Uncharacterized protein</fullName>
    </submittedName>
</protein>
<sequence length="138" mass="14997">MLSACLSACSRPHVRLVDVTAIYTYTLTRVQADLLSPCLNMAYTSLSISPELFVISRMGSWFRRGQNPIGEKPISIRNSPTPTPCRSDAPWHLLHHCFVGSPDRGSSMYASPSPPSPHSWPPLSLSLTDSSVVCPAGT</sequence>
<dbReference type="EMBL" id="MU842908">
    <property type="protein sequence ID" value="KAK2026752.1"/>
    <property type="molecule type" value="Genomic_DNA"/>
</dbReference>
<name>A0AAD9HF16_9PEZI</name>
<dbReference type="Proteomes" id="UP001232148">
    <property type="component" value="Unassembled WGS sequence"/>
</dbReference>
<organism evidence="1 2">
    <name type="scientific">Colletotrichum zoysiae</name>
    <dbReference type="NCBI Taxonomy" id="1216348"/>
    <lineage>
        <taxon>Eukaryota</taxon>
        <taxon>Fungi</taxon>
        <taxon>Dikarya</taxon>
        <taxon>Ascomycota</taxon>
        <taxon>Pezizomycotina</taxon>
        <taxon>Sordariomycetes</taxon>
        <taxon>Hypocreomycetidae</taxon>
        <taxon>Glomerellales</taxon>
        <taxon>Glomerellaceae</taxon>
        <taxon>Colletotrichum</taxon>
        <taxon>Colletotrichum graminicola species complex</taxon>
    </lineage>
</organism>
<evidence type="ECO:0000313" key="1">
    <source>
        <dbReference type="EMBL" id="KAK2026752.1"/>
    </source>
</evidence>
<gene>
    <name evidence="1" type="ORF">LX32DRAFT_10989</name>
</gene>
<proteinExistence type="predicted"/>
<evidence type="ECO:0000313" key="2">
    <source>
        <dbReference type="Proteomes" id="UP001232148"/>
    </source>
</evidence>